<dbReference type="GO" id="GO:0003824">
    <property type="term" value="F:catalytic activity"/>
    <property type="evidence" value="ECO:0007669"/>
    <property type="project" value="UniProtKB-ARBA"/>
</dbReference>
<dbReference type="InterPro" id="IPR000073">
    <property type="entry name" value="AB_hydrolase_1"/>
</dbReference>
<gene>
    <name evidence="2" type="ORF">HDA32_005891</name>
</gene>
<comment type="caution">
    <text evidence="2">The sequence shown here is derived from an EMBL/GenBank/DDBJ whole genome shotgun (WGS) entry which is preliminary data.</text>
</comment>
<dbReference type="EMBL" id="JACCCC010000001">
    <property type="protein sequence ID" value="NYE50771.1"/>
    <property type="molecule type" value="Genomic_DNA"/>
</dbReference>
<proteinExistence type="predicted"/>
<reference evidence="2 3" key="1">
    <citation type="submission" date="2020-07" db="EMBL/GenBank/DDBJ databases">
        <title>Sequencing the genomes of 1000 actinobacteria strains.</title>
        <authorList>
            <person name="Klenk H.-P."/>
        </authorList>
    </citation>
    <scope>NUCLEOTIDE SEQUENCE [LARGE SCALE GENOMIC DNA]</scope>
    <source>
        <strain evidence="2 3">CXB654</strain>
    </source>
</reference>
<dbReference type="AlphaFoldDB" id="A0A852U3L1"/>
<dbReference type="InterPro" id="IPR029058">
    <property type="entry name" value="AB_hydrolase_fold"/>
</dbReference>
<organism evidence="2 3">
    <name type="scientific">Spinactinospora alkalitolerans</name>
    <dbReference type="NCBI Taxonomy" id="687207"/>
    <lineage>
        <taxon>Bacteria</taxon>
        <taxon>Bacillati</taxon>
        <taxon>Actinomycetota</taxon>
        <taxon>Actinomycetes</taxon>
        <taxon>Streptosporangiales</taxon>
        <taxon>Nocardiopsidaceae</taxon>
        <taxon>Spinactinospora</taxon>
    </lineage>
</organism>
<sequence>MREEKRQATEQGPWLAASEPREVRAVALLLHGGQVTSTVPTGESGLAVRRMRPFAAALTRARHDRGLAVWRLRNRVRGWNGAAQAPLHDARWALAEVRRRHGSVPVVLIGHSLGGRVALRAAGDALVRGVVGLAPWLPEGEPTDQISGRHVVLAHGLWDLTTSPRATRAHAERIRPVAASSSFVPVRFDLHAMVRLRTWNRLVVESVSAMLDERDRGEEGDERDGIR</sequence>
<dbReference type="RefSeq" id="WP_179646196.1">
    <property type="nucleotide sequence ID" value="NZ_BAAAYY010000045.1"/>
</dbReference>
<name>A0A852U3L1_9ACTN</name>
<dbReference type="Gene3D" id="3.40.50.1820">
    <property type="entry name" value="alpha/beta hydrolase"/>
    <property type="match status" value="1"/>
</dbReference>
<evidence type="ECO:0000313" key="2">
    <source>
        <dbReference type="EMBL" id="NYE50771.1"/>
    </source>
</evidence>
<evidence type="ECO:0000259" key="1">
    <source>
        <dbReference type="Pfam" id="PF00561"/>
    </source>
</evidence>
<keyword evidence="3" id="KW-1185">Reference proteome</keyword>
<dbReference type="Proteomes" id="UP000589036">
    <property type="component" value="Unassembled WGS sequence"/>
</dbReference>
<dbReference type="Pfam" id="PF00561">
    <property type="entry name" value="Abhydrolase_1"/>
    <property type="match status" value="1"/>
</dbReference>
<evidence type="ECO:0000313" key="3">
    <source>
        <dbReference type="Proteomes" id="UP000589036"/>
    </source>
</evidence>
<protein>
    <submittedName>
        <fullName evidence="2">Pimeloyl-ACP methyl ester carboxylesterase</fullName>
    </submittedName>
</protein>
<dbReference type="SUPFAM" id="SSF53474">
    <property type="entry name" value="alpha/beta-Hydrolases"/>
    <property type="match status" value="1"/>
</dbReference>
<accession>A0A852U3L1</accession>
<feature type="domain" description="AB hydrolase-1" evidence="1">
    <location>
        <begin position="87"/>
        <end position="147"/>
    </location>
</feature>